<gene>
    <name evidence="14" type="ORF">AVDCRST_MAG50-1391</name>
</gene>
<feature type="compositionally biased region" description="Low complexity" evidence="10">
    <location>
        <begin position="634"/>
        <end position="658"/>
    </location>
</feature>
<sequence>MSQAIPQVFNGRYEITRHIARGGMAEVFLAQDLTLDRPVALKVLFPELSTDRSFVERFRREAQAAANLTHPNIVSVFDWGEGDDTYFIVMEFIEGRTLGDIIRAEGPMPPERAAEIAADTAGGLAFAHRSGVVHRDVKPGNVLINPSGQVKVADFGIARAANTDNELTQAGSVMGTATYFSPEQAQGHRVDGRSDVYSLGIVLYEMLVGKPPFAGDNPLAIAYKHVREAPVAPRKLKPDIPESLEGIVLQAIAKNPADRYASADELRQDLLRYRQNRPVLADPTVAMAAVNATMAAPAYSDATQMVDRTQIAPPVGARPVATASAVEEPPHRSNRAFVALLVVMLLVLAGLLWLFAREAGILGSTGGELVNAPSVVGLTEQQAKDRLDDEGLKANVVREANDDPAKLGQVLSQDPGQGTQLERSAAVTIRVGGPPEEVPIPNVAGRTADLARTELTTAGFTNITEKPQPDENVAAGLVISTDPAVGRRVTKSTPIVLTVSSGKAPRPVPAVVGKDYSTAANELGLAGFVAKLEREASDKPVDEVLRTTPVAGTQLPPGATITVVTSSGPAGVQVPNLANLNETQARAELESRGLKYAAGAPAPGTPGLIVSQSPAAGQRVDRGATVTVRLGQAATTTTAAASTTTTRPTTTTTAAANADRGRGNDD</sequence>
<dbReference type="PANTHER" id="PTHR43289:SF6">
    <property type="entry name" value="SERINE_THREONINE-PROTEIN KINASE NEKL-3"/>
    <property type="match status" value="1"/>
</dbReference>
<keyword evidence="6 14" id="KW-0418">Kinase</keyword>
<evidence type="ECO:0000256" key="3">
    <source>
        <dbReference type="ARBA" id="ARBA00022679"/>
    </source>
</evidence>
<keyword evidence="5" id="KW-0547">Nucleotide-binding</keyword>
<evidence type="ECO:0000256" key="5">
    <source>
        <dbReference type="ARBA" id="ARBA00022741"/>
    </source>
</evidence>
<evidence type="ECO:0000259" key="12">
    <source>
        <dbReference type="PROSITE" id="PS50011"/>
    </source>
</evidence>
<dbReference type="AlphaFoldDB" id="A0A6J4HVK2"/>
<dbReference type="EC" id="2.7.11.1" evidence="1"/>
<feature type="domain" description="PASTA" evidence="13">
    <location>
        <begin position="502"/>
        <end position="567"/>
    </location>
</feature>
<evidence type="ECO:0000256" key="1">
    <source>
        <dbReference type="ARBA" id="ARBA00012513"/>
    </source>
</evidence>
<dbReference type="Gene3D" id="1.10.510.10">
    <property type="entry name" value="Transferase(Phosphotransferase) domain 1"/>
    <property type="match status" value="1"/>
</dbReference>
<dbReference type="NCBIfam" id="NF033483">
    <property type="entry name" value="PknB_PASTA_kin"/>
    <property type="match status" value="1"/>
</dbReference>
<dbReference type="PROSITE" id="PS51178">
    <property type="entry name" value="PASTA"/>
    <property type="match status" value="3"/>
</dbReference>
<evidence type="ECO:0000256" key="6">
    <source>
        <dbReference type="ARBA" id="ARBA00022777"/>
    </source>
</evidence>
<feature type="domain" description="Protein kinase" evidence="12">
    <location>
        <begin position="13"/>
        <end position="271"/>
    </location>
</feature>
<dbReference type="PROSITE" id="PS00108">
    <property type="entry name" value="PROTEIN_KINASE_ST"/>
    <property type="match status" value="1"/>
</dbReference>
<dbReference type="InterPro" id="IPR008271">
    <property type="entry name" value="Ser/Thr_kinase_AS"/>
</dbReference>
<keyword evidence="11" id="KW-0472">Membrane</keyword>
<evidence type="ECO:0000313" key="14">
    <source>
        <dbReference type="EMBL" id="CAA9235181.1"/>
    </source>
</evidence>
<dbReference type="Gene3D" id="3.30.200.20">
    <property type="entry name" value="Phosphorylase Kinase, domain 1"/>
    <property type="match status" value="1"/>
</dbReference>
<keyword evidence="11" id="KW-0812">Transmembrane</keyword>
<dbReference type="EMBL" id="CADCTF010000068">
    <property type="protein sequence ID" value="CAA9235181.1"/>
    <property type="molecule type" value="Genomic_DNA"/>
</dbReference>
<dbReference type="GO" id="GO:0005524">
    <property type="term" value="F:ATP binding"/>
    <property type="evidence" value="ECO:0007669"/>
    <property type="project" value="UniProtKB-KW"/>
</dbReference>
<evidence type="ECO:0000256" key="8">
    <source>
        <dbReference type="ARBA" id="ARBA00047899"/>
    </source>
</evidence>
<comment type="catalytic activity">
    <reaction evidence="8">
        <text>L-threonyl-[protein] + ATP = O-phospho-L-threonyl-[protein] + ADP + H(+)</text>
        <dbReference type="Rhea" id="RHEA:46608"/>
        <dbReference type="Rhea" id="RHEA-COMP:11060"/>
        <dbReference type="Rhea" id="RHEA-COMP:11605"/>
        <dbReference type="ChEBI" id="CHEBI:15378"/>
        <dbReference type="ChEBI" id="CHEBI:30013"/>
        <dbReference type="ChEBI" id="CHEBI:30616"/>
        <dbReference type="ChEBI" id="CHEBI:61977"/>
        <dbReference type="ChEBI" id="CHEBI:456216"/>
        <dbReference type="EC" id="2.7.11.1"/>
    </reaction>
</comment>
<dbReference type="InterPro" id="IPR011009">
    <property type="entry name" value="Kinase-like_dom_sf"/>
</dbReference>
<organism evidence="14">
    <name type="scientific">uncultured Acidimicrobiales bacterium</name>
    <dbReference type="NCBI Taxonomy" id="310071"/>
    <lineage>
        <taxon>Bacteria</taxon>
        <taxon>Bacillati</taxon>
        <taxon>Actinomycetota</taxon>
        <taxon>Acidimicrobiia</taxon>
        <taxon>Acidimicrobiales</taxon>
        <taxon>environmental samples</taxon>
    </lineage>
</organism>
<reference evidence="14" key="1">
    <citation type="submission" date="2020-02" db="EMBL/GenBank/DDBJ databases">
        <authorList>
            <person name="Meier V. D."/>
        </authorList>
    </citation>
    <scope>NUCLEOTIDE SEQUENCE</scope>
    <source>
        <strain evidence="14">AVDCRST_MAG50</strain>
    </source>
</reference>
<dbReference type="CDD" id="cd06577">
    <property type="entry name" value="PASTA_pknB"/>
    <property type="match status" value="4"/>
</dbReference>
<dbReference type="GO" id="GO:0045717">
    <property type="term" value="P:negative regulation of fatty acid biosynthetic process"/>
    <property type="evidence" value="ECO:0007669"/>
    <property type="project" value="UniProtKB-ARBA"/>
</dbReference>
<evidence type="ECO:0000256" key="2">
    <source>
        <dbReference type="ARBA" id="ARBA00022527"/>
    </source>
</evidence>
<keyword evidence="7" id="KW-0067">ATP-binding</keyword>
<evidence type="ECO:0000256" key="10">
    <source>
        <dbReference type="SAM" id="MobiDB-lite"/>
    </source>
</evidence>
<feature type="domain" description="PASTA" evidence="13">
    <location>
        <begin position="433"/>
        <end position="501"/>
    </location>
</feature>
<dbReference type="Pfam" id="PF03793">
    <property type="entry name" value="PASTA"/>
    <property type="match status" value="4"/>
</dbReference>
<dbReference type="SUPFAM" id="SSF56112">
    <property type="entry name" value="Protein kinase-like (PK-like)"/>
    <property type="match status" value="1"/>
</dbReference>
<dbReference type="SMART" id="SM00220">
    <property type="entry name" value="S_TKc"/>
    <property type="match status" value="1"/>
</dbReference>
<dbReference type="FunFam" id="3.30.200.20:FF:000035">
    <property type="entry name" value="Serine/threonine protein kinase Stk1"/>
    <property type="match status" value="1"/>
</dbReference>
<dbReference type="InterPro" id="IPR000719">
    <property type="entry name" value="Prot_kinase_dom"/>
</dbReference>
<dbReference type="SMART" id="SM00740">
    <property type="entry name" value="PASTA"/>
    <property type="match status" value="4"/>
</dbReference>
<dbReference type="Gene3D" id="3.30.10.20">
    <property type="match status" value="4"/>
</dbReference>
<dbReference type="GO" id="GO:0004674">
    <property type="term" value="F:protein serine/threonine kinase activity"/>
    <property type="evidence" value="ECO:0007669"/>
    <property type="project" value="UniProtKB-KW"/>
</dbReference>
<comment type="catalytic activity">
    <reaction evidence="9">
        <text>L-seryl-[protein] + ATP = O-phospho-L-seryl-[protein] + ADP + H(+)</text>
        <dbReference type="Rhea" id="RHEA:17989"/>
        <dbReference type="Rhea" id="RHEA-COMP:9863"/>
        <dbReference type="Rhea" id="RHEA-COMP:11604"/>
        <dbReference type="ChEBI" id="CHEBI:15378"/>
        <dbReference type="ChEBI" id="CHEBI:29999"/>
        <dbReference type="ChEBI" id="CHEBI:30616"/>
        <dbReference type="ChEBI" id="CHEBI:83421"/>
        <dbReference type="ChEBI" id="CHEBI:456216"/>
        <dbReference type="EC" id="2.7.11.1"/>
    </reaction>
</comment>
<dbReference type="InterPro" id="IPR005543">
    <property type="entry name" value="PASTA_dom"/>
</dbReference>
<keyword evidence="3" id="KW-0808">Transferase</keyword>
<feature type="region of interest" description="Disordered" evidence="10">
    <location>
        <begin position="634"/>
        <end position="666"/>
    </location>
</feature>
<feature type="domain" description="PASTA" evidence="13">
    <location>
        <begin position="568"/>
        <end position="632"/>
    </location>
</feature>
<dbReference type="PROSITE" id="PS50011">
    <property type="entry name" value="PROTEIN_KINASE_DOM"/>
    <property type="match status" value="1"/>
</dbReference>
<keyword evidence="2 14" id="KW-0723">Serine/threonine-protein kinase</keyword>
<evidence type="ECO:0000256" key="7">
    <source>
        <dbReference type="ARBA" id="ARBA00022840"/>
    </source>
</evidence>
<protein>
    <recommendedName>
        <fullName evidence="1">non-specific serine/threonine protein kinase</fullName>
        <ecNumber evidence="1">2.7.11.1</ecNumber>
    </recommendedName>
</protein>
<dbReference type="PANTHER" id="PTHR43289">
    <property type="entry name" value="MITOGEN-ACTIVATED PROTEIN KINASE KINASE KINASE 20-RELATED"/>
    <property type="match status" value="1"/>
</dbReference>
<evidence type="ECO:0000256" key="4">
    <source>
        <dbReference type="ARBA" id="ARBA00022737"/>
    </source>
</evidence>
<accession>A0A6J4HVK2</accession>
<dbReference type="Pfam" id="PF00069">
    <property type="entry name" value="Pkinase"/>
    <property type="match status" value="1"/>
</dbReference>
<dbReference type="CDD" id="cd14014">
    <property type="entry name" value="STKc_PknB_like"/>
    <property type="match status" value="1"/>
</dbReference>
<name>A0A6J4HVK2_9ACTN</name>
<proteinExistence type="predicted"/>
<evidence type="ECO:0000256" key="11">
    <source>
        <dbReference type="SAM" id="Phobius"/>
    </source>
</evidence>
<dbReference type="FunFam" id="1.10.510.10:FF:000021">
    <property type="entry name" value="Serine/threonine protein kinase"/>
    <property type="match status" value="1"/>
</dbReference>
<evidence type="ECO:0000259" key="13">
    <source>
        <dbReference type="PROSITE" id="PS51178"/>
    </source>
</evidence>
<keyword evidence="11" id="KW-1133">Transmembrane helix</keyword>
<keyword evidence="4" id="KW-0677">Repeat</keyword>
<evidence type="ECO:0000256" key="9">
    <source>
        <dbReference type="ARBA" id="ARBA00048679"/>
    </source>
</evidence>
<feature type="transmembrane region" description="Helical" evidence="11">
    <location>
        <begin position="336"/>
        <end position="356"/>
    </location>
</feature>